<dbReference type="STRING" id="946333.A4W93_07985"/>
<accession>A0A1W6L6N4</accession>
<dbReference type="EMBL" id="CP015118">
    <property type="protein sequence ID" value="ARN19857.1"/>
    <property type="molecule type" value="Genomic_DNA"/>
</dbReference>
<dbReference type="InterPro" id="IPR028082">
    <property type="entry name" value="Peripla_BP_I"/>
</dbReference>
<dbReference type="InterPro" id="IPR001761">
    <property type="entry name" value="Peripla_BP/Lac1_sug-bd_dom"/>
</dbReference>
<dbReference type="GO" id="GO:0003700">
    <property type="term" value="F:DNA-binding transcription factor activity"/>
    <property type="evidence" value="ECO:0007669"/>
    <property type="project" value="TreeGrafter"/>
</dbReference>
<dbReference type="PANTHER" id="PTHR30146:SF138">
    <property type="entry name" value="TRANSCRIPTIONAL REGULATORY PROTEIN"/>
    <property type="match status" value="1"/>
</dbReference>
<name>A0A1W6L6N4_9BURK</name>
<dbReference type="InterPro" id="IPR010982">
    <property type="entry name" value="Lambda_DNA-bd_dom_sf"/>
</dbReference>
<proteinExistence type="predicted"/>
<dbReference type="SUPFAM" id="SSF53822">
    <property type="entry name" value="Periplasmic binding protein-like I"/>
    <property type="match status" value="1"/>
</dbReference>
<reference evidence="1 2" key="1">
    <citation type="submission" date="2016-04" db="EMBL/GenBank/DDBJ databases">
        <title>Complete genome sequence of natural rubber-degrading, novel Gram-negative bacterium, Rhizobacter gummiphilus strain NS21.</title>
        <authorList>
            <person name="Tabata M."/>
            <person name="Kasai D."/>
            <person name="Fukuda M."/>
        </authorList>
    </citation>
    <scope>NUCLEOTIDE SEQUENCE [LARGE SCALE GENOMIC DNA]</scope>
    <source>
        <strain evidence="1 2">NS21</strain>
    </source>
</reference>
<evidence type="ECO:0000313" key="1">
    <source>
        <dbReference type="EMBL" id="ARN19857.1"/>
    </source>
</evidence>
<dbReference type="AlphaFoldDB" id="A0A1W6L6N4"/>
<dbReference type="PROSITE" id="PS50932">
    <property type="entry name" value="HTH_LACI_2"/>
    <property type="match status" value="1"/>
</dbReference>
<protein>
    <submittedName>
        <fullName evidence="1">Uncharacterized protein</fullName>
    </submittedName>
</protein>
<gene>
    <name evidence="1" type="ORF">A4W93_07985</name>
</gene>
<dbReference type="Pfam" id="PF00532">
    <property type="entry name" value="Peripla_BP_1"/>
    <property type="match status" value="1"/>
</dbReference>
<keyword evidence="2" id="KW-1185">Reference proteome</keyword>
<dbReference type="CDD" id="cd01392">
    <property type="entry name" value="HTH_LacI"/>
    <property type="match status" value="1"/>
</dbReference>
<dbReference type="SMART" id="SM00354">
    <property type="entry name" value="HTH_LACI"/>
    <property type="match status" value="1"/>
</dbReference>
<dbReference type="SUPFAM" id="SSF47413">
    <property type="entry name" value="lambda repressor-like DNA-binding domains"/>
    <property type="match status" value="1"/>
</dbReference>
<dbReference type="Proteomes" id="UP000193427">
    <property type="component" value="Chromosome"/>
</dbReference>
<dbReference type="Pfam" id="PF00356">
    <property type="entry name" value="LacI"/>
    <property type="match status" value="1"/>
</dbReference>
<dbReference type="InterPro" id="IPR000843">
    <property type="entry name" value="HTH_LacI"/>
</dbReference>
<sequence length="350" mass="37979">MSAKPTANAAFAPRKPRLTLKDVAAALDVSRTTVSNAFNRPEQLSEALRADILAKARELGYFGPDPAARALRSREIRQVAVVFHHDLSFALADPLSIEFLRGVAQELDARGMTMQLIPKMGRTVSLAYAFQTTADALVVYAEVDADLAPEVKAFSKPIVLVDTGVTGVPSVRMDDRAGAAAAMDHALKGAPDRVLVLSFTLDERQRKHRLDLKSPRSGSVTMERSHGYVGAAHKAGFDLDRIDWLEMDDNKPADEIDRITDYLKQLPARTKLAVLGMADTMALVGVEALRGNRRLDVTSIVGFDDIPAAGAAGLTTMRQDGALKGRLAVRQVLDGERSDPLPFELVVRNT</sequence>
<dbReference type="GO" id="GO:0000976">
    <property type="term" value="F:transcription cis-regulatory region binding"/>
    <property type="evidence" value="ECO:0007669"/>
    <property type="project" value="TreeGrafter"/>
</dbReference>
<dbReference type="PANTHER" id="PTHR30146">
    <property type="entry name" value="LACI-RELATED TRANSCRIPTIONAL REPRESSOR"/>
    <property type="match status" value="1"/>
</dbReference>
<organism evidence="1 2">
    <name type="scientific">Piscinibacter gummiphilus</name>
    <dbReference type="NCBI Taxonomy" id="946333"/>
    <lineage>
        <taxon>Bacteria</taxon>
        <taxon>Pseudomonadati</taxon>
        <taxon>Pseudomonadota</taxon>
        <taxon>Betaproteobacteria</taxon>
        <taxon>Burkholderiales</taxon>
        <taxon>Sphaerotilaceae</taxon>
        <taxon>Piscinibacter</taxon>
    </lineage>
</organism>
<evidence type="ECO:0000313" key="2">
    <source>
        <dbReference type="Proteomes" id="UP000193427"/>
    </source>
</evidence>
<dbReference type="Gene3D" id="3.40.50.2300">
    <property type="match status" value="2"/>
</dbReference>
<dbReference type="KEGG" id="rgu:A4W93_07985"/>
<dbReference type="RefSeq" id="WP_169726520.1">
    <property type="nucleotide sequence ID" value="NZ_BSPR01000008.1"/>
</dbReference>
<dbReference type="Gene3D" id="1.10.260.40">
    <property type="entry name" value="lambda repressor-like DNA-binding domains"/>
    <property type="match status" value="1"/>
</dbReference>